<dbReference type="OrthoDB" id="10653023at2759"/>
<feature type="compositionally biased region" description="Polar residues" evidence="1">
    <location>
        <begin position="685"/>
        <end position="719"/>
    </location>
</feature>
<feature type="compositionally biased region" description="Polar residues" evidence="1">
    <location>
        <begin position="579"/>
        <end position="604"/>
    </location>
</feature>
<feature type="non-terminal residue" evidence="2">
    <location>
        <position position="1086"/>
    </location>
</feature>
<reference evidence="2" key="1">
    <citation type="submission" date="2020-04" db="EMBL/GenBank/DDBJ databases">
        <authorList>
            <person name="Alioto T."/>
            <person name="Alioto T."/>
            <person name="Gomez Garrido J."/>
        </authorList>
    </citation>
    <scope>NUCLEOTIDE SEQUENCE</scope>
    <source>
        <strain evidence="2">A484AB</strain>
    </source>
</reference>
<feature type="region of interest" description="Disordered" evidence="1">
    <location>
        <begin position="1"/>
        <end position="22"/>
    </location>
</feature>
<proteinExistence type="predicted"/>
<feature type="compositionally biased region" description="Polar residues" evidence="1">
    <location>
        <begin position="179"/>
        <end position="192"/>
    </location>
</feature>
<feature type="compositionally biased region" description="Basic and acidic residues" evidence="1">
    <location>
        <begin position="606"/>
        <end position="619"/>
    </location>
</feature>
<keyword evidence="3" id="KW-1185">Reference proteome</keyword>
<feature type="compositionally biased region" description="Basic and acidic residues" evidence="1">
    <location>
        <begin position="10"/>
        <end position="22"/>
    </location>
</feature>
<dbReference type="EMBL" id="CACRXK020010644">
    <property type="protein sequence ID" value="CAB4019831.1"/>
    <property type="molecule type" value="Genomic_DNA"/>
</dbReference>
<feature type="region of interest" description="Disordered" evidence="1">
    <location>
        <begin position="813"/>
        <end position="832"/>
    </location>
</feature>
<feature type="compositionally biased region" description="Polar residues" evidence="1">
    <location>
        <begin position="227"/>
        <end position="260"/>
    </location>
</feature>
<name>A0A6S7JUM2_PARCT</name>
<organism evidence="2 3">
    <name type="scientific">Paramuricea clavata</name>
    <name type="common">Red gorgonian</name>
    <name type="synonym">Violescent sea-whip</name>
    <dbReference type="NCBI Taxonomy" id="317549"/>
    <lineage>
        <taxon>Eukaryota</taxon>
        <taxon>Metazoa</taxon>
        <taxon>Cnidaria</taxon>
        <taxon>Anthozoa</taxon>
        <taxon>Octocorallia</taxon>
        <taxon>Malacalcyonacea</taxon>
        <taxon>Plexauridae</taxon>
        <taxon>Paramuricea</taxon>
    </lineage>
</organism>
<evidence type="ECO:0000256" key="1">
    <source>
        <dbReference type="SAM" id="MobiDB-lite"/>
    </source>
</evidence>
<sequence length="1086" mass="119968">MDSRPLLQKEYPKVQRTSDNDEKQVIEKLKASLLRLNSNSISSLGNYNPDEVFENIKSILKLLINYPMTLADPSADAGEGKSSGLILSKRQTLVQDSLADTQSLRSSCGEIANEQPIVPQCQTTSRLPAFALEAAKSTGTNSNKSLAKSGIPLIEENNVPTSEHVKSSVTNKIREFLDSSSGEDNVLPSRSQRLAKKIPDSKQSLSSSSTDDERNTKTKPGMKPTSEYYNESPTNLITPDPSSTSSMKYQPERSSSTASDTIGFRQIESNNDDFPVQQDRQKRHSNDETTIPKTKQYTSGIPSTNGSSHLTASMRPASEPLPRASFVNKATLSRISPEENAYSSRDDNSMIHPLVELPNSLKQCSGKEVIHVIDKQNVVGRRDDSVTRSSCWSGVENGEQVPLSSTVNATSECVPLYSDTIGQSSCKLHSSRRPAHGDSLLSLSRSTSLKVSETRRLSPSSSDQEVAGILGKDVHRGNGDTTQIYDLLNNLNQQNSTTGSYSYFPLSPSNVNTASLELQELTINNNLASAEGNSYSQSTTSSPRSYADIPYPILNAGGMPSPRLFSREIEDRECPLPASKQTMPNQHPQSSLNVNREIKSTPSARNVDDKRTKLPNEHKQYTFPQQDMEGMKTKEHSLSNQTLLDQPIPWSSLNGNFQHNKKLSNVNSQNILDISEPKVSEQRQHSSNQLSQASFHNSWPTETAASNKGYDFSSQSVSNTQLPKAQPTLLQKHWALDQTDKLDNIGQGNLHIPVDNNTTQGRNLLPSPLSIKTRDVVNHSPWELRNGSHSSNSTPQSQADSLIAAKDNIVSSTGATLSPNGELNSQTKNTSLSPSVQHLFDSFRTNDVNGRKMVEKKPIGNGTSTVLTNEKGIKFPGRRVLAPSFSFSFPMKNQGGKIETHFSNDRHKPTVESSISNVPVNKTVKSQSKKTADVMVNDSAIVSISMNDSGKSAFGMSEFDLGFEDNDTSRSPVVDPVSESRKSLLDSRCPSDDTETIKLKDQLNENVLKLEELQQTFNKYPQRRRKRLPDLFDDHARSSKLERQIHDAEILLQKTVEMWTTRSNERELAYEKEMFHSTDGNPLLIQ</sequence>
<dbReference type="Proteomes" id="UP001152795">
    <property type="component" value="Unassembled WGS sequence"/>
</dbReference>
<evidence type="ECO:0000313" key="3">
    <source>
        <dbReference type="Proteomes" id="UP001152795"/>
    </source>
</evidence>
<feature type="region of interest" description="Disordered" evidence="1">
    <location>
        <begin position="179"/>
        <end position="312"/>
    </location>
</feature>
<protein>
    <submittedName>
        <fullName evidence="2">Uncharacterized protein</fullName>
    </submittedName>
</protein>
<gene>
    <name evidence="2" type="ORF">PACLA_8A068875</name>
</gene>
<dbReference type="AlphaFoldDB" id="A0A6S7JUM2"/>
<evidence type="ECO:0000313" key="2">
    <source>
        <dbReference type="EMBL" id="CAB4019831.1"/>
    </source>
</evidence>
<accession>A0A6S7JUM2</accession>
<comment type="caution">
    <text evidence="2">The sequence shown here is derived from an EMBL/GenBank/DDBJ whole genome shotgun (WGS) entry which is preliminary data.</text>
</comment>
<feature type="compositionally biased region" description="Polar residues" evidence="1">
    <location>
        <begin position="288"/>
        <end position="311"/>
    </location>
</feature>
<feature type="compositionally biased region" description="Basic and acidic residues" evidence="1">
    <location>
        <begin position="978"/>
        <end position="989"/>
    </location>
</feature>
<feature type="region of interest" description="Disordered" evidence="1">
    <location>
        <begin position="577"/>
        <end position="619"/>
    </location>
</feature>
<feature type="region of interest" description="Disordered" evidence="1">
    <location>
        <begin position="965"/>
        <end position="989"/>
    </location>
</feature>
<feature type="region of interest" description="Disordered" evidence="1">
    <location>
        <begin position="677"/>
        <end position="719"/>
    </location>
</feature>